<reference evidence="1 2" key="1">
    <citation type="submission" date="2020-08" db="EMBL/GenBank/DDBJ databases">
        <title>Genomic Encyclopedia of Type Strains, Phase IV (KMG-IV): sequencing the most valuable type-strain genomes for metagenomic binning, comparative biology and taxonomic classification.</title>
        <authorList>
            <person name="Goeker M."/>
        </authorList>
    </citation>
    <scope>NUCLEOTIDE SEQUENCE [LARGE SCALE GENOMIC DNA]</scope>
    <source>
        <strain evidence="1 2">DSM 4731</strain>
    </source>
</reference>
<sequence>MIETETSRAKRLKAATQGVHQGLDEAVMAARPFESRARYAEFLRIQQIFHRDVAALYKNEALTALIPDLAARRRYDAVIADLGDLEAEPGVESDRPVFEDQIADIPTALGWLYVAEGSNLGAAFLLKAAAGLGLSEAFGARHLAASPDGRANQWRSFTAALDAAEMTQAQEDRATAGATAAFARVRALVEAHLGPDQSAAA</sequence>
<comment type="caution">
    <text evidence="1">The sequence shown here is derived from an EMBL/GenBank/DDBJ whole genome shotgun (WGS) entry which is preliminary data.</text>
</comment>
<dbReference type="Gene3D" id="1.20.910.10">
    <property type="entry name" value="Heme oxygenase-like"/>
    <property type="match status" value="1"/>
</dbReference>
<dbReference type="CDD" id="cd19166">
    <property type="entry name" value="HemeO-bac"/>
    <property type="match status" value="1"/>
</dbReference>
<keyword evidence="2" id="KW-1185">Reference proteome</keyword>
<dbReference type="InterPro" id="IPR016084">
    <property type="entry name" value="Haem_Oase-like_multi-hlx"/>
</dbReference>
<accession>A0A7W9C7H0</accession>
<protein>
    <submittedName>
        <fullName evidence="1">Heme oxygenase</fullName>
    </submittedName>
</protein>
<organism evidence="1 2">
    <name type="scientific">Brevundimonas aurantiaca</name>
    <dbReference type="NCBI Taxonomy" id="74316"/>
    <lineage>
        <taxon>Bacteria</taxon>
        <taxon>Pseudomonadati</taxon>
        <taxon>Pseudomonadota</taxon>
        <taxon>Alphaproteobacteria</taxon>
        <taxon>Caulobacterales</taxon>
        <taxon>Caulobacteraceae</taxon>
        <taxon>Brevundimonas</taxon>
    </lineage>
</organism>
<dbReference type="InterPro" id="IPR016053">
    <property type="entry name" value="Haem_Oase-like"/>
</dbReference>
<evidence type="ECO:0000313" key="2">
    <source>
        <dbReference type="Proteomes" id="UP000527324"/>
    </source>
</evidence>
<dbReference type="EMBL" id="JACHOQ010000005">
    <property type="protein sequence ID" value="MBB5740513.1"/>
    <property type="molecule type" value="Genomic_DNA"/>
</dbReference>
<name>A0A7W9C7H0_9CAUL</name>
<dbReference type="RefSeq" id="WP_183217046.1">
    <property type="nucleotide sequence ID" value="NZ_CAJFZW010000030.1"/>
</dbReference>
<dbReference type="Pfam" id="PF01126">
    <property type="entry name" value="Heme_oxygenase"/>
    <property type="match status" value="1"/>
</dbReference>
<dbReference type="GO" id="GO:0006788">
    <property type="term" value="P:heme oxidation"/>
    <property type="evidence" value="ECO:0007669"/>
    <property type="project" value="InterPro"/>
</dbReference>
<dbReference type="GO" id="GO:0004392">
    <property type="term" value="F:heme oxygenase (decyclizing) activity"/>
    <property type="evidence" value="ECO:0007669"/>
    <property type="project" value="InterPro"/>
</dbReference>
<evidence type="ECO:0000313" key="1">
    <source>
        <dbReference type="EMBL" id="MBB5740513.1"/>
    </source>
</evidence>
<dbReference type="Proteomes" id="UP000527324">
    <property type="component" value="Unassembled WGS sequence"/>
</dbReference>
<proteinExistence type="predicted"/>
<dbReference type="AlphaFoldDB" id="A0A7W9C7H0"/>
<dbReference type="SUPFAM" id="SSF48613">
    <property type="entry name" value="Heme oxygenase-like"/>
    <property type="match status" value="1"/>
</dbReference>
<gene>
    <name evidence="1" type="ORF">GGQ93_002232</name>
</gene>